<accession>A0A478FRD3</accession>
<reference evidence="2 3" key="1">
    <citation type="submission" date="2019-01" db="EMBL/GenBank/DDBJ databases">
        <title>Draft genome sequences of Candidatus Mycoplasma haemohominis SWG34-3 identified from a patient with pyrexia, anemia and liver dysfunction.</title>
        <authorList>
            <person name="Sekizuka T."/>
            <person name="Hattori N."/>
            <person name="Katano H."/>
            <person name="Takuma T."/>
            <person name="Ito T."/>
            <person name="Arai N."/>
            <person name="Yanai R."/>
            <person name="Ishii S."/>
            <person name="Miura Y."/>
            <person name="Tokunaga T."/>
            <person name="Watanabe H."/>
            <person name="Nomura N."/>
            <person name="Eguchi J."/>
            <person name="Arai T."/>
            <person name="Hasegawa H."/>
            <person name="Nakamaki T."/>
            <person name="Wakita T."/>
            <person name="Niki Y."/>
            <person name="Kuroda M."/>
        </authorList>
    </citation>
    <scope>NUCLEOTIDE SEQUENCE [LARGE SCALE GENOMIC DNA]</scope>
    <source>
        <strain evidence="2">SWG34-3</strain>
    </source>
</reference>
<dbReference type="Proteomes" id="UP000324831">
    <property type="component" value="Unassembled WGS sequence"/>
</dbReference>
<comment type="caution">
    <text evidence="2">The sequence shown here is derived from an EMBL/GenBank/DDBJ whole genome shotgun (WGS) entry which is preliminary data.</text>
</comment>
<gene>
    <name evidence="2" type="ORF">MHSWG343_10810</name>
</gene>
<sequence>MEYKHPNHKLLTKDEIKNKLGETNPEPTYKNQIKNNLSKMTSSVGSEINKPQESTFTSSEDKSDEISQFTHKWCEVVSQKKKTGSDKDKPWLEEEIKQDSEFDLFQKICFKQEAALAK</sequence>
<dbReference type="AlphaFoldDB" id="A0A478FRD3"/>
<evidence type="ECO:0000313" key="2">
    <source>
        <dbReference type="EMBL" id="GCE64073.1"/>
    </source>
</evidence>
<evidence type="ECO:0000256" key="1">
    <source>
        <dbReference type="SAM" id="MobiDB-lite"/>
    </source>
</evidence>
<proteinExistence type="predicted"/>
<dbReference type="EMBL" id="BIMN01000012">
    <property type="protein sequence ID" value="GCE64073.1"/>
    <property type="molecule type" value="Genomic_DNA"/>
</dbReference>
<organism evidence="2 3">
    <name type="scientific">Candidatus Mycoplasma haematohominis</name>
    <dbReference type="NCBI Taxonomy" id="1494318"/>
    <lineage>
        <taxon>Bacteria</taxon>
        <taxon>Bacillati</taxon>
        <taxon>Mycoplasmatota</taxon>
        <taxon>Mollicutes</taxon>
        <taxon>Mycoplasmataceae</taxon>
        <taxon>Mycoplasma</taxon>
    </lineage>
</organism>
<evidence type="ECO:0000313" key="3">
    <source>
        <dbReference type="Proteomes" id="UP000324831"/>
    </source>
</evidence>
<feature type="region of interest" description="Disordered" evidence="1">
    <location>
        <begin position="43"/>
        <end position="65"/>
    </location>
</feature>
<feature type="compositionally biased region" description="Polar residues" evidence="1">
    <location>
        <begin position="43"/>
        <end position="58"/>
    </location>
</feature>
<protein>
    <submittedName>
        <fullName evidence="2">Uncharacterized protein</fullName>
    </submittedName>
</protein>
<name>A0A478FRD3_9MOLU</name>